<proteinExistence type="predicted"/>
<keyword evidence="4" id="KW-0862">Zinc</keyword>
<keyword evidence="2" id="KW-0479">Metal-binding</keyword>
<comment type="caution">
    <text evidence="7">The sequence shown here is derived from an EMBL/GenBank/DDBJ whole genome shotgun (WGS) entry which is preliminary data.</text>
</comment>
<keyword evidence="3" id="KW-0863">Zinc-finger</keyword>
<dbReference type="Proteomes" id="UP001165121">
    <property type="component" value="Unassembled WGS sequence"/>
</dbReference>
<dbReference type="AlphaFoldDB" id="A0A9W7D0A6"/>
<protein>
    <submittedName>
        <fullName evidence="7">Unnamed protein product</fullName>
    </submittedName>
</protein>
<dbReference type="GO" id="GO:0005634">
    <property type="term" value="C:nucleus"/>
    <property type="evidence" value="ECO:0007669"/>
    <property type="project" value="UniProtKB-SubCell"/>
</dbReference>
<evidence type="ECO:0000256" key="2">
    <source>
        <dbReference type="ARBA" id="ARBA00022723"/>
    </source>
</evidence>
<evidence type="ECO:0000256" key="3">
    <source>
        <dbReference type="ARBA" id="ARBA00022771"/>
    </source>
</evidence>
<reference evidence="7" key="1">
    <citation type="submission" date="2023-04" db="EMBL/GenBank/DDBJ databases">
        <title>Phytophthora fragariaefolia NBRC 109709.</title>
        <authorList>
            <person name="Ichikawa N."/>
            <person name="Sato H."/>
            <person name="Tonouchi N."/>
        </authorList>
    </citation>
    <scope>NUCLEOTIDE SEQUENCE</scope>
    <source>
        <strain evidence="7">NBRC 109709</strain>
    </source>
</reference>
<dbReference type="OrthoDB" id="10600010at2759"/>
<evidence type="ECO:0000256" key="4">
    <source>
        <dbReference type="ARBA" id="ARBA00022833"/>
    </source>
</evidence>
<evidence type="ECO:0000256" key="1">
    <source>
        <dbReference type="ARBA" id="ARBA00004123"/>
    </source>
</evidence>
<dbReference type="PANTHER" id="PTHR46481">
    <property type="entry name" value="ZINC FINGER BED DOMAIN-CONTAINING PROTEIN 4"/>
    <property type="match status" value="1"/>
</dbReference>
<gene>
    <name evidence="7" type="ORF">Pfra01_001998900</name>
</gene>
<organism evidence="7 8">
    <name type="scientific">Phytophthora fragariaefolia</name>
    <dbReference type="NCBI Taxonomy" id="1490495"/>
    <lineage>
        <taxon>Eukaryota</taxon>
        <taxon>Sar</taxon>
        <taxon>Stramenopiles</taxon>
        <taxon>Oomycota</taxon>
        <taxon>Peronosporomycetes</taxon>
        <taxon>Peronosporales</taxon>
        <taxon>Peronosporaceae</taxon>
        <taxon>Phytophthora</taxon>
    </lineage>
</organism>
<comment type="subcellular location">
    <subcellularLocation>
        <location evidence="1">Nucleus</location>
    </subcellularLocation>
</comment>
<feature type="region of interest" description="Disordered" evidence="6">
    <location>
        <begin position="1"/>
        <end position="66"/>
    </location>
</feature>
<evidence type="ECO:0000313" key="7">
    <source>
        <dbReference type="EMBL" id="GMF50214.1"/>
    </source>
</evidence>
<feature type="compositionally biased region" description="Acidic residues" evidence="6">
    <location>
        <begin position="1"/>
        <end position="10"/>
    </location>
</feature>
<name>A0A9W7D0A6_9STRA</name>
<dbReference type="PANTHER" id="PTHR46481:SF10">
    <property type="entry name" value="ZINC FINGER BED DOMAIN-CONTAINING PROTEIN 39"/>
    <property type="match status" value="1"/>
</dbReference>
<feature type="compositionally biased region" description="Polar residues" evidence="6">
    <location>
        <begin position="48"/>
        <end position="57"/>
    </location>
</feature>
<keyword evidence="8" id="KW-1185">Reference proteome</keyword>
<dbReference type="InterPro" id="IPR052035">
    <property type="entry name" value="ZnF_BED_domain_contain"/>
</dbReference>
<dbReference type="GO" id="GO:0008270">
    <property type="term" value="F:zinc ion binding"/>
    <property type="evidence" value="ECO:0007669"/>
    <property type="project" value="UniProtKB-KW"/>
</dbReference>
<evidence type="ECO:0000313" key="8">
    <source>
        <dbReference type="Proteomes" id="UP001165121"/>
    </source>
</evidence>
<evidence type="ECO:0000256" key="6">
    <source>
        <dbReference type="SAM" id="MobiDB-lite"/>
    </source>
</evidence>
<accession>A0A9W7D0A6</accession>
<dbReference type="EMBL" id="BSXT01002661">
    <property type="protein sequence ID" value="GMF50214.1"/>
    <property type="molecule type" value="Genomic_DNA"/>
</dbReference>
<evidence type="ECO:0000256" key="5">
    <source>
        <dbReference type="ARBA" id="ARBA00023242"/>
    </source>
</evidence>
<sequence>MADQAEDQDMANDSPDRQPSTSHPVRRFPHLAAQQLSEDHDMAYNSPGRPSTTSTTERPVRRSPRLAGRVSYSPLVQAECNYCGVLIRSAQPGKNMQRHVKSCSDVPAAVKQRIREAFPDAQHHPSVPTLRGSALATDGITTGDGNIPESAFTTLQQQQFNVALATMFYLCALPFAVVESPAFREPFKLLAPGIRFPSRHSLSGDLLRCVREQIRERAVALIRLQKFVTIVTDS</sequence>
<keyword evidence="5" id="KW-0539">Nucleus</keyword>